<dbReference type="SUPFAM" id="SSF82784">
    <property type="entry name" value="OsmC-like"/>
    <property type="match status" value="1"/>
</dbReference>
<evidence type="ECO:0000313" key="1">
    <source>
        <dbReference type="EMBL" id="AJP71026.1"/>
    </source>
</evidence>
<dbReference type="NCBIfam" id="TIGR03562">
    <property type="entry name" value="osmo_induc_OsmC"/>
    <property type="match status" value="1"/>
</dbReference>
<proteinExistence type="predicted"/>
<reference evidence="1 2" key="1">
    <citation type="journal article" date="2015" name="Int. J. Syst. Evol. Microbiol.">
        <title>Sphingomonas hengshuiensis sp. nov., isolated from lake wetland.</title>
        <authorList>
            <person name="Wei S."/>
            <person name="Wang T."/>
            <person name="Liu H."/>
            <person name="Zhang C."/>
            <person name="Guo J."/>
            <person name="Wang Q."/>
            <person name="Liang K."/>
            <person name="Zhang Z."/>
        </authorList>
    </citation>
    <scope>NUCLEOTIDE SEQUENCE [LARGE SCALE GENOMIC DNA]</scope>
    <source>
        <strain evidence="1 2">WHSC-8</strain>
    </source>
</reference>
<dbReference type="Gene3D" id="3.30.300.20">
    <property type="match status" value="1"/>
</dbReference>
<dbReference type="Pfam" id="PF02566">
    <property type="entry name" value="OsmC"/>
    <property type="match status" value="1"/>
</dbReference>
<dbReference type="OrthoDB" id="9807532at2"/>
<dbReference type="KEGG" id="sphi:TS85_03095"/>
<dbReference type="InterPro" id="IPR052707">
    <property type="entry name" value="OsmC_Ohr_Peroxiredoxin"/>
</dbReference>
<gene>
    <name evidence="1" type="ORF">TS85_03095</name>
</gene>
<protein>
    <submittedName>
        <fullName evidence="1">Peroxiredoxin OsmC</fullName>
    </submittedName>
</protein>
<dbReference type="InterPro" id="IPR003718">
    <property type="entry name" value="OsmC/Ohr_fam"/>
</dbReference>
<dbReference type="GO" id="GO:0004601">
    <property type="term" value="F:peroxidase activity"/>
    <property type="evidence" value="ECO:0007669"/>
    <property type="project" value="InterPro"/>
</dbReference>
<dbReference type="PANTHER" id="PTHR42830">
    <property type="entry name" value="OSMOTICALLY INDUCIBLE FAMILY PROTEIN"/>
    <property type="match status" value="1"/>
</dbReference>
<dbReference type="InterPro" id="IPR036102">
    <property type="entry name" value="OsmC/Ohrsf"/>
</dbReference>
<dbReference type="GO" id="GO:0006979">
    <property type="term" value="P:response to oxidative stress"/>
    <property type="evidence" value="ECO:0007669"/>
    <property type="project" value="InterPro"/>
</dbReference>
<dbReference type="Proteomes" id="UP000032300">
    <property type="component" value="Chromosome"/>
</dbReference>
<accession>A0A7U4J6A2</accession>
<dbReference type="AlphaFoldDB" id="A0A7U4J6A2"/>
<keyword evidence="2" id="KW-1185">Reference proteome</keyword>
<dbReference type="RefSeq" id="WP_044330353.1">
    <property type="nucleotide sequence ID" value="NZ_CP010836.1"/>
</dbReference>
<dbReference type="EMBL" id="CP010836">
    <property type="protein sequence ID" value="AJP71026.1"/>
    <property type="molecule type" value="Genomic_DNA"/>
</dbReference>
<organism evidence="1 2">
    <name type="scientific">Sphingomonas hengshuiensis</name>
    <dbReference type="NCBI Taxonomy" id="1609977"/>
    <lineage>
        <taxon>Bacteria</taxon>
        <taxon>Pseudomonadati</taxon>
        <taxon>Pseudomonadota</taxon>
        <taxon>Alphaproteobacteria</taxon>
        <taxon>Sphingomonadales</taxon>
        <taxon>Sphingomonadaceae</taxon>
        <taxon>Sphingomonas</taxon>
    </lineage>
</organism>
<dbReference type="PANTHER" id="PTHR42830:SF1">
    <property type="entry name" value="OSMOTICALLY INDUCIBLE FAMILY PROTEIN"/>
    <property type="match status" value="1"/>
</dbReference>
<name>A0A7U4J6A2_9SPHN</name>
<reference evidence="1 2" key="2">
    <citation type="submission" date="2015-02" db="EMBL/GenBank/DDBJ databases">
        <title>The complete genome of Sphingomonas hengshuiensis sp. WHSC-8 isolated from soil of Hengshui Lake.</title>
        <authorList>
            <person name="Wei S."/>
            <person name="Guo J."/>
            <person name="Su C."/>
            <person name="Wu R."/>
            <person name="Zhang Z."/>
            <person name="Liang K."/>
            <person name="Li H."/>
            <person name="Wang T."/>
            <person name="Liu H."/>
            <person name="Zhang C."/>
            <person name="Li Z."/>
            <person name="Wang Q."/>
            <person name="Meng J."/>
        </authorList>
    </citation>
    <scope>NUCLEOTIDE SEQUENCE [LARGE SCALE GENOMIC DNA]</scope>
    <source>
        <strain evidence="1 2">WHSC-8</strain>
    </source>
</reference>
<sequence>MTTRTATARYQGFGKDGKGQISSQSGVLEATPYSFNTRFGEEKGTNPEELIAAAHAGCFTMALSFALARAGFNEGSLETIAAVKLDSDGEGGFTITRSDLKLTATIPGIAEDQFEALAKGAEANCPVSKLLKAEISLDWTLA</sequence>
<evidence type="ECO:0000313" key="2">
    <source>
        <dbReference type="Proteomes" id="UP000032300"/>
    </source>
</evidence>
<dbReference type="InterPro" id="IPR015946">
    <property type="entry name" value="KH_dom-like_a/b"/>
</dbReference>
<dbReference type="InterPro" id="IPR019904">
    <property type="entry name" value="Peroxiredoxin_OsmC"/>
</dbReference>